<keyword evidence="3" id="KW-1185">Reference proteome</keyword>
<dbReference type="Proteomes" id="UP000886520">
    <property type="component" value="Chromosome 23"/>
</dbReference>
<accession>A0A9D4U468</accession>
<evidence type="ECO:0000313" key="2">
    <source>
        <dbReference type="EMBL" id="KAI5061082.1"/>
    </source>
</evidence>
<feature type="coiled-coil region" evidence="1">
    <location>
        <begin position="22"/>
        <end position="49"/>
    </location>
</feature>
<gene>
    <name evidence="2" type="ORF">GOP47_0023587</name>
</gene>
<keyword evidence="1" id="KW-0175">Coiled coil</keyword>
<sequence>MSGFKGAIEHLKDDHLSLVSEIVMLRQQQQTMEKEARALADRVQAVERRKEQITNFLARAICSPAFLAHLQLQSEVHQIGNEAKKRRCLLPSMNDIEDFMGVVCMQTSEDSKDFGNKNDAGELHKDKAVLKSSDISEMYLAQSLDMVSEVVPPYPNTLWEGLSAQLLEAVGNRDKFPVDDRAFNSKAEFLFPQLGNVSHKLQQTGESLKSSLTTEEKEHSVYLDHMLFCLHGDAYINDGHDTMPQQTQGTFDILDSLYQ</sequence>
<comment type="caution">
    <text evidence="2">The sequence shown here is derived from an EMBL/GenBank/DDBJ whole genome shotgun (WGS) entry which is preliminary data.</text>
</comment>
<evidence type="ECO:0000313" key="3">
    <source>
        <dbReference type="Proteomes" id="UP000886520"/>
    </source>
</evidence>
<dbReference type="EMBL" id="JABFUD020000023">
    <property type="protein sequence ID" value="KAI5061082.1"/>
    <property type="molecule type" value="Genomic_DNA"/>
</dbReference>
<proteinExistence type="predicted"/>
<name>A0A9D4U468_ADICA</name>
<organism evidence="2 3">
    <name type="scientific">Adiantum capillus-veneris</name>
    <name type="common">Maidenhair fern</name>
    <dbReference type="NCBI Taxonomy" id="13818"/>
    <lineage>
        <taxon>Eukaryota</taxon>
        <taxon>Viridiplantae</taxon>
        <taxon>Streptophyta</taxon>
        <taxon>Embryophyta</taxon>
        <taxon>Tracheophyta</taxon>
        <taxon>Polypodiopsida</taxon>
        <taxon>Polypodiidae</taxon>
        <taxon>Polypodiales</taxon>
        <taxon>Pteridineae</taxon>
        <taxon>Pteridaceae</taxon>
        <taxon>Vittarioideae</taxon>
        <taxon>Adiantum</taxon>
    </lineage>
</organism>
<protein>
    <submittedName>
        <fullName evidence="2">Uncharacterized protein</fullName>
    </submittedName>
</protein>
<dbReference type="OrthoDB" id="60033at2759"/>
<evidence type="ECO:0000256" key="1">
    <source>
        <dbReference type="SAM" id="Coils"/>
    </source>
</evidence>
<reference evidence="2" key="1">
    <citation type="submission" date="2021-01" db="EMBL/GenBank/DDBJ databases">
        <title>Adiantum capillus-veneris genome.</title>
        <authorList>
            <person name="Fang Y."/>
            <person name="Liao Q."/>
        </authorList>
    </citation>
    <scope>NUCLEOTIDE SEQUENCE</scope>
    <source>
        <strain evidence="2">H3</strain>
        <tissue evidence="2">Leaf</tissue>
    </source>
</reference>
<dbReference type="AlphaFoldDB" id="A0A9D4U468"/>